<organism evidence="7 8">
    <name type="scientific">Melanomma pulvis-pyrius CBS 109.77</name>
    <dbReference type="NCBI Taxonomy" id="1314802"/>
    <lineage>
        <taxon>Eukaryota</taxon>
        <taxon>Fungi</taxon>
        <taxon>Dikarya</taxon>
        <taxon>Ascomycota</taxon>
        <taxon>Pezizomycotina</taxon>
        <taxon>Dothideomycetes</taxon>
        <taxon>Pleosporomycetidae</taxon>
        <taxon>Pleosporales</taxon>
        <taxon>Melanommataceae</taxon>
        <taxon>Melanomma</taxon>
    </lineage>
</organism>
<dbReference type="Gene3D" id="1.10.400.10">
    <property type="entry name" value="GI Alpha 1, domain 2-like"/>
    <property type="match status" value="1"/>
</dbReference>
<feature type="binding site" evidence="6">
    <location>
        <position position="20"/>
    </location>
    <ligand>
        <name>Mg(2+)</name>
        <dbReference type="ChEBI" id="CHEBI:18420"/>
    </ligand>
</feature>
<evidence type="ECO:0000313" key="8">
    <source>
        <dbReference type="Proteomes" id="UP000799757"/>
    </source>
</evidence>
<proteinExistence type="predicted"/>
<dbReference type="PROSITE" id="PS51882">
    <property type="entry name" value="G_ALPHA"/>
    <property type="match status" value="1"/>
</dbReference>
<dbReference type="GO" id="GO:0031683">
    <property type="term" value="F:G-protein beta/gamma-subunit complex binding"/>
    <property type="evidence" value="ECO:0007669"/>
    <property type="project" value="InterPro"/>
</dbReference>
<accession>A0A6A6XYU4</accession>
<reference evidence="7" key="1">
    <citation type="journal article" date="2020" name="Stud. Mycol.">
        <title>101 Dothideomycetes genomes: a test case for predicting lifestyles and emergence of pathogens.</title>
        <authorList>
            <person name="Haridas S."/>
            <person name="Albert R."/>
            <person name="Binder M."/>
            <person name="Bloem J."/>
            <person name="Labutti K."/>
            <person name="Salamov A."/>
            <person name="Andreopoulos B."/>
            <person name="Baker S."/>
            <person name="Barry K."/>
            <person name="Bills G."/>
            <person name="Bluhm B."/>
            <person name="Cannon C."/>
            <person name="Castanera R."/>
            <person name="Culley D."/>
            <person name="Daum C."/>
            <person name="Ezra D."/>
            <person name="Gonzalez J."/>
            <person name="Henrissat B."/>
            <person name="Kuo A."/>
            <person name="Liang C."/>
            <person name="Lipzen A."/>
            <person name="Lutzoni F."/>
            <person name="Magnuson J."/>
            <person name="Mondo S."/>
            <person name="Nolan M."/>
            <person name="Ohm R."/>
            <person name="Pangilinan J."/>
            <person name="Park H.-J."/>
            <person name="Ramirez L."/>
            <person name="Alfaro M."/>
            <person name="Sun H."/>
            <person name="Tritt A."/>
            <person name="Yoshinaga Y."/>
            <person name="Zwiers L.-H."/>
            <person name="Turgeon B."/>
            <person name="Goodwin S."/>
            <person name="Spatafora J."/>
            <person name="Crous P."/>
            <person name="Grigoriev I."/>
        </authorList>
    </citation>
    <scope>NUCLEOTIDE SEQUENCE</scope>
    <source>
        <strain evidence="7">CBS 109.77</strain>
    </source>
</reference>
<keyword evidence="4" id="KW-0807">Transducer</keyword>
<dbReference type="GO" id="GO:0007186">
    <property type="term" value="P:G protein-coupled receptor signaling pathway"/>
    <property type="evidence" value="ECO:0007669"/>
    <property type="project" value="InterPro"/>
</dbReference>
<dbReference type="GO" id="GO:0046872">
    <property type="term" value="F:metal ion binding"/>
    <property type="evidence" value="ECO:0007669"/>
    <property type="project" value="UniProtKB-KW"/>
</dbReference>
<dbReference type="Gene3D" id="3.40.50.300">
    <property type="entry name" value="P-loop containing nucleotide triphosphate hydrolases"/>
    <property type="match status" value="1"/>
</dbReference>
<dbReference type="GO" id="GO:0001664">
    <property type="term" value="F:G protein-coupled receptor binding"/>
    <property type="evidence" value="ECO:0007669"/>
    <property type="project" value="TreeGrafter"/>
</dbReference>
<gene>
    <name evidence="7" type="ORF">K505DRAFT_344702</name>
</gene>
<dbReference type="GO" id="GO:0005525">
    <property type="term" value="F:GTP binding"/>
    <property type="evidence" value="ECO:0007669"/>
    <property type="project" value="UniProtKB-KW"/>
</dbReference>
<evidence type="ECO:0000256" key="1">
    <source>
        <dbReference type="ARBA" id="ARBA00022723"/>
    </source>
</evidence>
<dbReference type="SUPFAM" id="SSF52540">
    <property type="entry name" value="P-loop containing nucleoside triphosphate hydrolases"/>
    <property type="match status" value="1"/>
</dbReference>
<evidence type="ECO:0000313" key="7">
    <source>
        <dbReference type="EMBL" id="KAF2801195.1"/>
    </source>
</evidence>
<name>A0A6A6XYU4_9PLEO</name>
<dbReference type="SUPFAM" id="SSF47895">
    <property type="entry name" value="Transducin (alpha subunit), insertion domain"/>
    <property type="match status" value="1"/>
</dbReference>
<dbReference type="GO" id="GO:0005834">
    <property type="term" value="C:heterotrimeric G-protein complex"/>
    <property type="evidence" value="ECO:0007669"/>
    <property type="project" value="TreeGrafter"/>
</dbReference>
<feature type="binding site" evidence="5">
    <location>
        <begin position="173"/>
        <end position="177"/>
    </location>
    <ligand>
        <name>GTP</name>
        <dbReference type="ChEBI" id="CHEBI:37565"/>
    </ligand>
</feature>
<dbReference type="Proteomes" id="UP000799757">
    <property type="component" value="Unassembled WGS sequence"/>
</dbReference>
<sequence>MALRSEVPPRDLGPGESGKTTLLKQYRRRFTTGFTKTERMMWRSIIFSNIVSAFQLILTAMEDLGLELDDSPDWRFATEIAKDPEIQLDDPMPHSLKEAFTKLWAHRGVQLAVAEGHQYALHDNLSYYMDNLDRLFADTYLPSEQDIFRTRLRTTGISETIFEFANSVTRVFDMGGQRSERKKWIYAFENVDVVVFFASLPGFKNCLVEDRDANQMSEALMLWESISNSRYFSDAKLIVVLNKMDIFDQIGYVERPNFFSDLTGDKETQLEYFTQKFRSLAPKNKNIHVLHTSLVDESLANHAMDYVHSVATQ</sequence>
<evidence type="ECO:0000256" key="4">
    <source>
        <dbReference type="ARBA" id="ARBA00023224"/>
    </source>
</evidence>
<dbReference type="PRINTS" id="PR00318">
    <property type="entry name" value="GPROTEINA"/>
</dbReference>
<keyword evidence="2 5" id="KW-0547">Nucleotide-binding</keyword>
<dbReference type="InterPro" id="IPR011025">
    <property type="entry name" value="GproteinA_insert"/>
</dbReference>
<dbReference type="FunFam" id="3.40.50.300:FF:000692">
    <property type="entry name" value="Guanine nucleotide-binding protein subunit alpha"/>
    <property type="match status" value="1"/>
</dbReference>
<dbReference type="PANTHER" id="PTHR10218:SF242">
    <property type="entry name" value="GUANINE NUCLEOTIDE-BINDING PROTEIN ALPHA-1 SUBUNIT"/>
    <property type="match status" value="1"/>
</dbReference>
<dbReference type="GO" id="GO:0005737">
    <property type="term" value="C:cytoplasm"/>
    <property type="evidence" value="ECO:0007669"/>
    <property type="project" value="TreeGrafter"/>
</dbReference>
<dbReference type="SMART" id="SM00275">
    <property type="entry name" value="G_alpha"/>
    <property type="match status" value="1"/>
</dbReference>
<keyword evidence="6" id="KW-0460">Magnesium</keyword>
<evidence type="ECO:0000256" key="6">
    <source>
        <dbReference type="PIRSR" id="PIRSR601019-2"/>
    </source>
</evidence>
<feature type="binding site" evidence="5">
    <location>
        <begin position="16"/>
        <end position="21"/>
    </location>
    <ligand>
        <name>GTP</name>
        <dbReference type="ChEBI" id="CHEBI:37565"/>
    </ligand>
</feature>
<dbReference type="EMBL" id="MU001738">
    <property type="protein sequence ID" value="KAF2801195.1"/>
    <property type="molecule type" value="Genomic_DNA"/>
</dbReference>
<dbReference type="InterPro" id="IPR027417">
    <property type="entry name" value="P-loop_NTPase"/>
</dbReference>
<keyword evidence="3 5" id="KW-0342">GTP-binding</keyword>
<evidence type="ECO:0000256" key="2">
    <source>
        <dbReference type="ARBA" id="ARBA00022741"/>
    </source>
</evidence>
<keyword evidence="8" id="KW-1185">Reference proteome</keyword>
<dbReference type="GO" id="GO:0000750">
    <property type="term" value="P:pheromone-dependent signal transduction involved in conjugation with cellular fusion"/>
    <property type="evidence" value="ECO:0007669"/>
    <property type="project" value="TreeGrafter"/>
</dbReference>
<dbReference type="GO" id="GO:0003924">
    <property type="term" value="F:GTPase activity"/>
    <property type="evidence" value="ECO:0007669"/>
    <property type="project" value="InterPro"/>
</dbReference>
<dbReference type="CDD" id="cd00066">
    <property type="entry name" value="G-alpha"/>
    <property type="match status" value="1"/>
</dbReference>
<dbReference type="PANTHER" id="PTHR10218">
    <property type="entry name" value="GTP-BINDING PROTEIN ALPHA SUBUNIT"/>
    <property type="match status" value="1"/>
</dbReference>
<dbReference type="InterPro" id="IPR001019">
    <property type="entry name" value="Gprotein_alpha_su"/>
</dbReference>
<feature type="binding site" evidence="6">
    <location>
        <position position="154"/>
    </location>
    <ligand>
        <name>Mg(2+)</name>
        <dbReference type="ChEBI" id="CHEBI:18420"/>
    </ligand>
</feature>
<feature type="binding site" evidence="5">
    <location>
        <begin position="242"/>
        <end position="245"/>
    </location>
    <ligand>
        <name>GTP</name>
        <dbReference type="ChEBI" id="CHEBI:37565"/>
    </ligand>
</feature>
<keyword evidence="1 6" id="KW-0479">Metal-binding</keyword>
<dbReference type="OrthoDB" id="5817230at2759"/>
<protein>
    <submittedName>
        <fullName evidence="7">G-alpha-domain-containing protein</fullName>
    </submittedName>
</protein>
<evidence type="ECO:0000256" key="3">
    <source>
        <dbReference type="ARBA" id="ARBA00023134"/>
    </source>
</evidence>
<dbReference type="AlphaFoldDB" id="A0A6A6XYU4"/>
<evidence type="ECO:0000256" key="5">
    <source>
        <dbReference type="PIRSR" id="PIRSR601019-1"/>
    </source>
</evidence>
<dbReference type="Pfam" id="PF00503">
    <property type="entry name" value="G-alpha"/>
    <property type="match status" value="1"/>
</dbReference>